<protein>
    <submittedName>
        <fullName evidence="1">Uncharacterized protein</fullName>
    </submittedName>
</protein>
<gene>
    <name evidence="1" type="ORF">MACJ_002474</name>
</gene>
<dbReference type="EMBL" id="CP056066">
    <property type="protein sequence ID" value="UKJ89226.2"/>
    <property type="molecule type" value="Genomic_DNA"/>
</dbReference>
<proteinExistence type="predicted"/>
<accession>A0A976M647</accession>
<dbReference type="OrthoDB" id="361562at2759"/>
<organism evidence="1 2">
    <name type="scientific">Theileria orientalis</name>
    <dbReference type="NCBI Taxonomy" id="68886"/>
    <lineage>
        <taxon>Eukaryota</taxon>
        <taxon>Sar</taxon>
        <taxon>Alveolata</taxon>
        <taxon>Apicomplexa</taxon>
        <taxon>Aconoidasida</taxon>
        <taxon>Piroplasmida</taxon>
        <taxon>Theileriidae</taxon>
        <taxon>Theileria</taxon>
    </lineage>
</organism>
<evidence type="ECO:0000313" key="2">
    <source>
        <dbReference type="Proteomes" id="UP000244803"/>
    </source>
</evidence>
<dbReference type="AlphaFoldDB" id="A0A976M647"/>
<reference evidence="1" key="1">
    <citation type="submission" date="2022-07" db="EMBL/GenBank/DDBJ databases">
        <title>Evaluation of T. orientalis genome assembly methods using nanopore sequencing and analysis of variation between genomes.</title>
        <authorList>
            <person name="Yam J."/>
            <person name="Micallef M.L."/>
            <person name="Liu M."/>
            <person name="Djordjevic S.P."/>
            <person name="Bogema D.R."/>
            <person name="Jenkins C."/>
        </authorList>
    </citation>
    <scope>NUCLEOTIDE SEQUENCE</scope>
    <source>
        <strain evidence="1">Fish Creek</strain>
    </source>
</reference>
<dbReference type="Proteomes" id="UP000244803">
    <property type="component" value="Chromosome 3"/>
</dbReference>
<evidence type="ECO:0000313" key="1">
    <source>
        <dbReference type="EMBL" id="UKJ89226.2"/>
    </source>
</evidence>
<name>A0A976M647_THEOR</name>
<sequence>MISIETLNKLVINIESYTPTLLKYIALRTVNLKNKNDQKEKNKEKEVERIVKVIEKQVNKVDKKEWLPSEVVSVMSLFSNTQPEIKKETREFIERKIGILSNYNMYDIVQMLKTVKRIKVRVNVKELKEYVEKNIETLLRQASLVNIYSMLNELAVNGVKLSNTTIEKIAEHIEEEGKELEFKELTNTYNSLSRHIDVVSDKIYSGENVENMAEKAKNLMETLYNKVLKHIEEGRDDFEGIVDVLDGTVNIMSVWSINKDESRESTTNSVTPARRGTGQAKGHCNEELLRRCEVLIERLKHHFNNSLEPKLIRILLRNISVLRYYDEELMEMIVAHYKSTHRKWSLQGKFVNK</sequence>